<gene>
    <name evidence="1" type="ORF">LCGC14_2169490</name>
</gene>
<reference evidence="1" key="1">
    <citation type="journal article" date="2015" name="Nature">
        <title>Complex archaea that bridge the gap between prokaryotes and eukaryotes.</title>
        <authorList>
            <person name="Spang A."/>
            <person name="Saw J.H."/>
            <person name="Jorgensen S.L."/>
            <person name="Zaremba-Niedzwiedzka K."/>
            <person name="Martijn J."/>
            <person name="Lind A.E."/>
            <person name="van Eijk R."/>
            <person name="Schleper C."/>
            <person name="Guy L."/>
            <person name="Ettema T.J."/>
        </authorList>
    </citation>
    <scope>NUCLEOTIDE SEQUENCE</scope>
</reference>
<accession>A0A0F9G352</accession>
<dbReference type="AlphaFoldDB" id="A0A0F9G352"/>
<evidence type="ECO:0000313" key="1">
    <source>
        <dbReference type="EMBL" id="KKL64000.1"/>
    </source>
</evidence>
<proteinExistence type="predicted"/>
<comment type="caution">
    <text evidence="1">The sequence shown here is derived from an EMBL/GenBank/DDBJ whole genome shotgun (WGS) entry which is preliminary data.</text>
</comment>
<name>A0A0F9G352_9ZZZZ</name>
<dbReference type="EMBL" id="LAZR01027980">
    <property type="protein sequence ID" value="KKL64000.1"/>
    <property type="molecule type" value="Genomic_DNA"/>
</dbReference>
<sequence length="338" mass="38158">MAKWTTLKFITAFFENTLGRKRVHGTYRVLEGDHCKLLVRATTSHGTPAGNELIALDLSDDNNKLMFWRDGYRRNFTYRMSRHLDDGTGSHQALPELILTGSEDNLLHSGIVDISPTHALIEVGDKPFLLHRDTESNKVSYTHANQVPNRVASIREAQDKVKDPVEDRKLCQEWWAKEMAFGFNPPEFDPELVKVLQTALNPIDYGFDIDECSIGTVSGSGYGSDTLRAFVPKKKIIEATPLSLRVQRWKAAAVKWSDAANQMTNRKPSVYKGLSVQTRRYTSLANDEDRSGTIIITAEGVYVTGHVHSKADWKQSEALTKWYKLTQHANQINIPKCL</sequence>
<protein>
    <submittedName>
        <fullName evidence="1">Uncharacterized protein</fullName>
    </submittedName>
</protein>
<organism evidence="1">
    <name type="scientific">marine sediment metagenome</name>
    <dbReference type="NCBI Taxonomy" id="412755"/>
    <lineage>
        <taxon>unclassified sequences</taxon>
        <taxon>metagenomes</taxon>
        <taxon>ecological metagenomes</taxon>
    </lineage>
</organism>